<name>A0A4R1N841_9GAMM</name>
<dbReference type="EMBL" id="SJOI01000001">
    <property type="protein sequence ID" value="TCL03474.1"/>
    <property type="molecule type" value="Genomic_DNA"/>
</dbReference>
<protein>
    <submittedName>
        <fullName evidence="1">Putative repeat protein (TIGR04042 family)</fullName>
    </submittedName>
</protein>
<dbReference type="Proteomes" id="UP000294555">
    <property type="component" value="Unassembled WGS sequence"/>
</dbReference>
<proteinExistence type="predicted"/>
<organism evidence="1 2">
    <name type="scientific">Sodalis ligni</name>
    <dbReference type="NCBI Taxonomy" id="2697027"/>
    <lineage>
        <taxon>Bacteria</taxon>
        <taxon>Pseudomonadati</taxon>
        <taxon>Pseudomonadota</taxon>
        <taxon>Gammaproteobacteria</taxon>
        <taxon>Enterobacterales</taxon>
        <taxon>Bruguierivoracaceae</taxon>
        <taxon>Sodalis</taxon>
    </lineage>
</organism>
<sequence>MPAMHFTVRWPDSSVDVCYSPSTVIEQHLEVGKEYSVEEFTGLARRALQEASDRVALKFGYACSSAQDQSGAIELKAEGFLPDARPVRVEKIEALPVNH</sequence>
<dbReference type="RefSeq" id="WP_132922339.1">
    <property type="nucleotide sequence ID" value="NZ_SJOI01000001.1"/>
</dbReference>
<dbReference type="AlphaFoldDB" id="A0A4R1N841"/>
<comment type="caution">
    <text evidence="1">The sequence shown here is derived from an EMBL/GenBank/DDBJ whole genome shotgun (WGS) entry which is preliminary data.</text>
</comment>
<keyword evidence="2" id="KW-1185">Reference proteome</keyword>
<evidence type="ECO:0000313" key="2">
    <source>
        <dbReference type="Proteomes" id="UP000294555"/>
    </source>
</evidence>
<dbReference type="OrthoDB" id="195104at2"/>
<accession>A0A4R1N841</accession>
<dbReference type="NCBIfam" id="TIGR04042">
    <property type="entry name" value="MSMEG_0570_fam"/>
    <property type="match status" value="1"/>
</dbReference>
<gene>
    <name evidence="1" type="ORF">EZJ58_1546</name>
</gene>
<reference evidence="1 2" key="1">
    <citation type="submission" date="2019-02" db="EMBL/GenBank/DDBJ databases">
        <title>Investigation of anaerobic lignin degradation for improved lignocellulosic biofuels.</title>
        <authorList>
            <person name="Deangelis K."/>
        </authorList>
    </citation>
    <scope>NUCLEOTIDE SEQUENCE [LARGE SCALE GENOMIC DNA]</scope>
    <source>
        <strain evidence="1 2">159R</strain>
    </source>
</reference>
<dbReference type="InterPro" id="IPR023846">
    <property type="entry name" value="CHP04042_MSMEG0570"/>
</dbReference>
<evidence type="ECO:0000313" key="1">
    <source>
        <dbReference type="EMBL" id="TCL03474.1"/>
    </source>
</evidence>